<keyword evidence="9" id="KW-0328">Glycosyltransferase</keyword>
<evidence type="ECO:0000256" key="7">
    <source>
        <dbReference type="ARBA" id="ARBA00020723"/>
    </source>
</evidence>
<dbReference type="InterPro" id="IPR032790">
    <property type="entry name" value="GDE_C"/>
</dbReference>
<evidence type="ECO:0000259" key="20">
    <source>
        <dbReference type="Pfam" id="PF14702"/>
    </source>
</evidence>
<dbReference type="CDD" id="cd11327">
    <property type="entry name" value="AmyAc_Glg_debranch_2"/>
    <property type="match status" value="1"/>
</dbReference>
<dbReference type="Gene3D" id="1.50.10.10">
    <property type="match status" value="1"/>
</dbReference>
<evidence type="ECO:0000256" key="10">
    <source>
        <dbReference type="ARBA" id="ARBA00022679"/>
    </source>
</evidence>
<keyword evidence="8" id="KW-0963">Cytoplasm</keyword>
<dbReference type="GO" id="GO:0004135">
    <property type="term" value="F:amylo-alpha-1,6-glucosidase activity"/>
    <property type="evidence" value="ECO:0007669"/>
    <property type="project" value="UniProtKB-EC"/>
</dbReference>
<evidence type="ECO:0000259" key="19">
    <source>
        <dbReference type="Pfam" id="PF14701"/>
    </source>
</evidence>
<feature type="domain" description="Glycogen debranching enzyme C-terminal" evidence="17">
    <location>
        <begin position="998"/>
        <end position="1438"/>
    </location>
</feature>
<feature type="domain" description="Glycogen debranching enzyme glucanotransferase" evidence="19">
    <location>
        <begin position="128"/>
        <end position="557"/>
    </location>
</feature>
<accession>A0A1L2FUZ2</accession>
<dbReference type="GO" id="GO:0004134">
    <property type="term" value="F:4-alpha-glucanotransferase activity"/>
    <property type="evidence" value="ECO:0007669"/>
    <property type="project" value="UniProtKB-EC"/>
</dbReference>
<evidence type="ECO:0000256" key="14">
    <source>
        <dbReference type="ARBA" id="ARBA00023295"/>
    </source>
</evidence>
<dbReference type="PANTHER" id="PTHR10569:SF2">
    <property type="entry name" value="GLYCOGEN DEBRANCHING ENZYME"/>
    <property type="match status" value="1"/>
</dbReference>
<dbReference type="EC" id="2.4.1.25" evidence="5"/>
<evidence type="ECO:0000256" key="16">
    <source>
        <dbReference type="ARBA" id="ARBA00031477"/>
    </source>
</evidence>
<evidence type="ECO:0000256" key="15">
    <source>
        <dbReference type="ARBA" id="ARBA00025780"/>
    </source>
</evidence>
<dbReference type="Pfam" id="PF14699">
    <property type="entry name" value="hGDE_N"/>
    <property type="match status" value="1"/>
</dbReference>
<dbReference type="SUPFAM" id="SSF51445">
    <property type="entry name" value="(Trans)glycosidases"/>
    <property type="match status" value="1"/>
</dbReference>
<feature type="domain" description="Glycogen debranching enzyme central" evidence="20">
    <location>
        <begin position="734"/>
        <end position="909"/>
    </location>
</feature>
<dbReference type="InterPro" id="IPR032792">
    <property type="entry name" value="AGL_glucanoTrfase"/>
</dbReference>
<dbReference type="Pfam" id="PF06202">
    <property type="entry name" value="GDE_C"/>
    <property type="match status" value="1"/>
</dbReference>
<dbReference type="InterPro" id="IPR032788">
    <property type="entry name" value="AGL_central"/>
</dbReference>
<evidence type="ECO:0000256" key="6">
    <source>
        <dbReference type="ARBA" id="ARBA00012778"/>
    </source>
</evidence>
<dbReference type="EC" id="3.2.1.33" evidence="6"/>
<evidence type="ECO:0000256" key="4">
    <source>
        <dbReference type="ARBA" id="ARBA00004496"/>
    </source>
</evidence>
<keyword evidence="11" id="KW-0378">Hydrolase</keyword>
<gene>
    <name evidence="21" type="primary">agl</name>
</gene>
<keyword evidence="14" id="KW-0326">Glycosidase</keyword>
<reference evidence="21" key="1">
    <citation type="submission" date="2016-06" db="EMBL/GenBank/DDBJ databases">
        <title>A core phylogeny of Dictyostelia derived from 50 functionally divergent proteins retrieved from five existing and six newly sequenced genomes.</title>
        <authorList>
            <person name="Singh R."/>
            <person name="Schilde C."/>
            <person name="Gezzard T."/>
            <person name="Schaap P."/>
        </authorList>
    </citation>
    <scope>NUCLEOTIDE SEQUENCE</scope>
    <source>
        <strain evidence="21">OhioWILDS</strain>
    </source>
</reference>
<comment type="catalytic activity">
    <reaction evidence="1">
        <text>Transfers a segment of a (1-&gt;4)-alpha-D-glucan to a new position in an acceptor, which may be glucose or a (1-&gt;4)-alpha-D-glucan.</text>
        <dbReference type="EC" id="2.4.1.25"/>
    </reaction>
</comment>
<dbReference type="GO" id="GO:0005978">
    <property type="term" value="P:glycogen biosynthetic process"/>
    <property type="evidence" value="ECO:0007669"/>
    <property type="project" value="UniProtKB-KW"/>
</dbReference>
<dbReference type="Pfam" id="PF14701">
    <property type="entry name" value="hDGE_amylase"/>
    <property type="match status" value="1"/>
</dbReference>
<name>A0A1L2FUZ2_9MYCE</name>
<evidence type="ECO:0000313" key="21">
    <source>
        <dbReference type="EMBL" id="AOE43285.1"/>
    </source>
</evidence>
<organism evidence="21">
    <name type="scientific">Synstelium polycarpum</name>
    <dbReference type="NCBI Taxonomy" id="361085"/>
    <lineage>
        <taxon>Eukaryota</taxon>
        <taxon>Amoebozoa</taxon>
        <taxon>Evosea</taxon>
        <taxon>Eumycetozoa</taxon>
        <taxon>Dictyostelia</taxon>
        <taxon>Synstelium</taxon>
    </lineage>
</organism>
<dbReference type="Pfam" id="PF14702">
    <property type="entry name" value="hGDE_central"/>
    <property type="match status" value="1"/>
</dbReference>
<dbReference type="InterPro" id="IPR017853">
    <property type="entry name" value="GH"/>
</dbReference>
<evidence type="ECO:0000256" key="12">
    <source>
        <dbReference type="ARBA" id="ARBA00023056"/>
    </source>
</evidence>
<keyword evidence="13" id="KW-0511">Multifunctional enzyme</keyword>
<dbReference type="EMBL" id="KX539440">
    <property type="protein sequence ID" value="AOE43285.1"/>
    <property type="molecule type" value="Genomic_DNA"/>
</dbReference>
<proteinExistence type="inferred from homology"/>
<dbReference type="FunFam" id="3.20.20.80:FF:000070">
    <property type="entry name" value="GDB1p Glycogen debranching enzyme"/>
    <property type="match status" value="1"/>
</dbReference>
<comment type="similarity">
    <text evidence="15">Belongs to the glycogen debranching enzyme family.</text>
</comment>
<sequence length="1449" mass="162107">MSRNQYSITLTGNGSEPPFANKGLVLNGFGPLQFVVPAGLEIASLNPTLLSNYPQVVGEKFTRDKFAPIACKSGKYTGSNDLVFELTVSQTGCFDYVFEWTPAPGKPAKRGAIGSFQVAPTLTINGKAIAPDAIVVETVLTKCLGPLSSWDDHIKTASQTGYNMLHYTPLQELGASGSCYSIYDQLSISKSLFSGASTNEADKLAQVAKTIASAETQHGVLSMIDLVWNHTAHNSAWLCDHPEAAYNTSNAPHLKPAVVLDRAIIDYSQSIDGSTIDSLDALDATMTVLADRVIQPLKLWEYYVLDVPREMEVFAHTYTHSEPPPSVSQFLPFSPKSPSENAQLVANIHRTGLVRDPQFERFSLTIDHDVVHALLNSSTTFKTHTLEEKRRKFEDLLRLVNLNLYRDYDADVAAMIVNMRERIKYERLASHGPHLGPICKARPLLASFFTYITAKSGQQLALANNGWIYNHDPSVDFASSASRAYFRRDVIVWGDCVKLRYGTCPEDSPYLWQHMRTYTENMAKLFHAIRIDNCHSTPIHVAQYLLDAARRIRPDIYVTCELFTGSEEADSLFVKRLGINSLIREAMVAHDSWELGRVAHRYGGRPIASFGPVNSELRPTLPPALFMDCTHDNQTPAQKRSIEDTLPNAAIVAFSVAAIGSTRGYDEIYPATIDLVNETRTYPPLDVKRGLMPLKTKLNKIHFELAANGYTEVHVHQEHNVILIQRFSPKLNKSIFGGRITGNRQYDWKRDDKFLTGVDIEVEHHEGYNAKDRYCSIELDQSGRSVRLRLHEFPPGSVLVFDGEIPTDCIQAMDRIYSIVADTAKIDETLTELNLVDANQLLFRHPEEERAANGGGGYHLPGYGSLPFCGLQGFATILKRVTEWNDLSHPLCNNLRDGNWAMDYIVSRIANIPSLAKLATWLAVAFDQVKQMSRHFIPKFFALVVMAAYESSVNSTLSLMSPFVNQGNAFVRQLALASVEFYGIATPLLANDVVLQGYPNARASMSAGLPHFCAGYMRAWGRDTFISLRGLMLTTGRFNEAKQLIVGFGASLRFGLIPNLLDSGTKPRYNSRDSVWWYAKAVQDMYEMLPSAKDKTEFLATKVYRLFPSNPNEPYTTIADILQEIMQSHATGIKFREPNAGREIDDKMKDEGFNIDIKLDPSTGLVSGGNLFNCGTWMDKMGESMRANNYGDPATPRDGAPIEITSMVYATARWLASINASGAYKHTGVTLADGAALSYKDWAERIKTNFERLYYIPPSSEDRQYTINSSFVRRRYVYKDTVGSKNTYSDYQFRPNQLVAMSFAPELFKKEHVVKTLDIVKSYLIGPLGVKTLDPNDTDYHANYDNSLDTDYRPTAKGFNYHNGPEWLWPYGFYLESVIRFLDKPLPDMIHYVESLLLKQKAYIAQSSYVSLPELTNRDGAPCRDSCDSQAWSIGTLLSALHYLASLQK</sequence>
<comment type="catalytic activity">
    <reaction evidence="2">
        <text>Hydrolysis of (1-&gt;6)-alpha-D-glucosidic branch linkages in glycogen phosphorylase limit dextrin.</text>
        <dbReference type="EC" id="3.2.1.33"/>
    </reaction>
</comment>
<keyword evidence="12" id="KW-0320">Glycogen biosynthesis</keyword>
<dbReference type="GO" id="GO:0005980">
    <property type="term" value="P:glycogen catabolic process"/>
    <property type="evidence" value="ECO:0007669"/>
    <property type="project" value="InterPro"/>
</dbReference>
<comment type="subcellular location">
    <subcellularLocation>
        <location evidence="4">Cytoplasm</location>
    </subcellularLocation>
</comment>
<evidence type="ECO:0000256" key="5">
    <source>
        <dbReference type="ARBA" id="ARBA00012560"/>
    </source>
</evidence>
<comment type="function">
    <text evidence="3">Multifunctional enzyme acting as 1,4-alpha-D-glucan:1,4-alpha-D-glucan 4-alpha-D-glycosyltransferase and amylo-1,6-glucosidase in glycogen degradation.</text>
</comment>
<evidence type="ECO:0000256" key="3">
    <source>
        <dbReference type="ARBA" id="ARBA00003530"/>
    </source>
</evidence>
<evidence type="ECO:0000259" key="18">
    <source>
        <dbReference type="Pfam" id="PF14699"/>
    </source>
</evidence>
<dbReference type="InterPro" id="IPR012341">
    <property type="entry name" value="6hp_glycosidase-like_sf"/>
</dbReference>
<evidence type="ECO:0000256" key="8">
    <source>
        <dbReference type="ARBA" id="ARBA00022490"/>
    </source>
</evidence>
<dbReference type="SUPFAM" id="SSF48208">
    <property type="entry name" value="Six-hairpin glycosidases"/>
    <property type="match status" value="1"/>
</dbReference>
<dbReference type="InterPro" id="IPR010401">
    <property type="entry name" value="AGL/Gdb1"/>
</dbReference>
<evidence type="ECO:0000256" key="2">
    <source>
        <dbReference type="ARBA" id="ARBA00000927"/>
    </source>
</evidence>
<evidence type="ECO:0000259" key="17">
    <source>
        <dbReference type="Pfam" id="PF06202"/>
    </source>
</evidence>
<evidence type="ECO:0000256" key="11">
    <source>
        <dbReference type="ARBA" id="ARBA00022801"/>
    </source>
</evidence>
<keyword evidence="10" id="KW-0808">Transferase</keyword>
<dbReference type="Gene3D" id="3.20.20.80">
    <property type="entry name" value="Glycosidases"/>
    <property type="match status" value="2"/>
</dbReference>
<dbReference type="PANTHER" id="PTHR10569">
    <property type="entry name" value="GLYCOGEN DEBRANCHING ENZYME"/>
    <property type="match status" value="1"/>
</dbReference>
<evidence type="ECO:0000256" key="9">
    <source>
        <dbReference type="ARBA" id="ARBA00022676"/>
    </source>
</evidence>
<protein>
    <recommendedName>
        <fullName evidence="7">Glycogen debranching enzyme</fullName>
        <ecNumber evidence="5">2.4.1.25</ecNumber>
        <ecNumber evidence="6">3.2.1.33</ecNumber>
    </recommendedName>
    <alternativeName>
        <fullName evidence="16">Glycogen debrancher</fullName>
    </alternativeName>
</protein>
<feature type="domain" description="Eukaryotic glycogen debranching enzyme N-terminal" evidence="18">
    <location>
        <begin position="34"/>
        <end position="125"/>
    </location>
</feature>
<evidence type="ECO:0000256" key="1">
    <source>
        <dbReference type="ARBA" id="ARBA00000439"/>
    </source>
</evidence>
<dbReference type="FunFam" id="1.50.10.10:FF:000039">
    <property type="entry name" value="Glycogen debranching enzyme Gdb1, putative"/>
    <property type="match status" value="1"/>
</dbReference>
<dbReference type="InterPro" id="IPR008928">
    <property type="entry name" value="6-hairpin_glycosidase_sf"/>
</dbReference>
<dbReference type="InterPro" id="IPR029436">
    <property type="entry name" value="AGL_euk_N"/>
</dbReference>
<dbReference type="GO" id="GO:0005737">
    <property type="term" value="C:cytoplasm"/>
    <property type="evidence" value="ECO:0007669"/>
    <property type="project" value="UniProtKB-SubCell"/>
</dbReference>
<evidence type="ECO:0000256" key="13">
    <source>
        <dbReference type="ARBA" id="ARBA00023268"/>
    </source>
</evidence>